<sequence length="156" mass="17275">MAWKASKYNLGTCITVMIGQIIGYCNHMIRRRCNDSNTTQMVRFHKLCCQLSNLCAVCSAARQFSCSRFECHVSQQSGRCAAGCCCRSRPQNLRSRHLGSRSSRSSCGGCSSPDNACRGCRELRSCRCDDSDITAACTRSSDEGEEWRAALSRSEC</sequence>
<comment type="caution">
    <text evidence="1">The sequence shown here is derived from an EMBL/GenBank/DDBJ whole genome shotgun (WGS) entry which is preliminary data.</text>
</comment>
<name>A0A8J5IWX4_9STRA</name>
<keyword evidence="2" id="KW-1185">Reference proteome</keyword>
<organism evidence="1 2">
    <name type="scientific">Phytophthora aleatoria</name>
    <dbReference type="NCBI Taxonomy" id="2496075"/>
    <lineage>
        <taxon>Eukaryota</taxon>
        <taxon>Sar</taxon>
        <taxon>Stramenopiles</taxon>
        <taxon>Oomycota</taxon>
        <taxon>Peronosporomycetes</taxon>
        <taxon>Peronosporales</taxon>
        <taxon>Peronosporaceae</taxon>
        <taxon>Phytophthora</taxon>
    </lineage>
</organism>
<evidence type="ECO:0000313" key="2">
    <source>
        <dbReference type="Proteomes" id="UP000709295"/>
    </source>
</evidence>
<gene>
    <name evidence="1" type="ORF">JG688_00007994</name>
</gene>
<dbReference type="EMBL" id="JAENGY010000404">
    <property type="protein sequence ID" value="KAG6963796.1"/>
    <property type="molecule type" value="Genomic_DNA"/>
</dbReference>
<dbReference type="Proteomes" id="UP000709295">
    <property type="component" value="Unassembled WGS sequence"/>
</dbReference>
<evidence type="ECO:0000313" key="1">
    <source>
        <dbReference type="EMBL" id="KAG6963796.1"/>
    </source>
</evidence>
<dbReference type="AlphaFoldDB" id="A0A8J5IWX4"/>
<protein>
    <submittedName>
        <fullName evidence="1">Uncharacterized protein</fullName>
    </submittedName>
</protein>
<accession>A0A8J5IWX4</accession>
<proteinExistence type="predicted"/>
<reference evidence="1" key="1">
    <citation type="submission" date="2021-01" db="EMBL/GenBank/DDBJ databases">
        <title>Phytophthora aleatoria, a newly-described species from Pinus radiata is distinct from Phytophthora cactorum isolates based on comparative genomics.</title>
        <authorList>
            <person name="Mcdougal R."/>
            <person name="Panda P."/>
            <person name="Williams N."/>
            <person name="Studholme D.J."/>
        </authorList>
    </citation>
    <scope>NUCLEOTIDE SEQUENCE</scope>
    <source>
        <strain evidence="1">NZFS 4037</strain>
    </source>
</reference>